<reference evidence="1 2" key="1">
    <citation type="submission" date="2020-03" db="EMBL/GenBank/DDBJ databases">
        <title>Sequencing the genomes of 1000 actinobacteria strains.</title>
        <authorList>
            <person name="Klenk H.-P."/>
        </authorList>
    </citation>
    <scope>NUCLEOTIDE SEQUENCE [LARGE SCALE GENOMIC DNA]</scope>
    <source>
        <strain evidence="1 2">DSM 44556</strain>
    </source>
</reference>
<evidence type="ECO:0000313" key="1">
    <source>
        <dbReference type="EMBL" id="NIH94902.1"/>
    </source>
</evidence>
<sequence>MISELVQAYREGASTTQPRHRYEVGQGSFIKILREHGVDMRNQGLADDVAIAAELYRSGMTLARLGEQFGISPNVVRRALVAEGAGAGRE</sequence>
<dbReference type="AlphaFoldDB" id="A0A7X5ZCC2"/>
<evidence type="ECO:0008006" key="3">
    <source>
        <dbReference type="Google" id="ProtNLM"/>
    </source>
</evidence>
<proteinExistence type="predicted"/>
<keyword evidence="2" id="KW-1185">Reference proteome</keyword>
<name>A0A7X5ZCC2_9MYCO</name>
<accession>A0A7X5ZCC2</accession>
<comment type="caution">
    <text evidence="1">The sequence shown here is derived from an EMBL/GenBank/DDBJ whole genome shotgun (WGS) entry which is preliminary data.</text>
</comment>
<dbReference type="EMBL" id="JAANOW010000001">
    <property type="protein sequence ID" value="NIH94902.1"/>
    <property type="molecule type" value="Genomic_DNA"/>
</dbReference>
<gene>
    <name evidence="1" type="ORF">FHU31_001858</name>
</gene>
<protein>
    <recommendedName>
        <fullName evidence="3">Helix-turn-helix domain-containing protein</fullName>
    </recommendedName>
</protein>
<dbReference type="Proteomes" id="UP000547444">
    <property type="component" value="Unassembled WGS sequence"/>
</dbReference>
<evidence type="ECO:0000313" key="2">
    <source>
        <dbReference type="Proteomes" id="UP000547444"/>
    </source>
</evidence>
<organism evidence="1 2">
    <name type="scientific">Mycolicibacterium fluoranthenivorans</name>
    <dbReference type="NCBI Taxonomy" id="258505"/>
    <lineage>
        <taxon>Bacteria</taxon>
        <taxon>Bacillati</taxon>
        <taxon>Actinomycetota</taxon>
        <taxon>Actinomycetes</taxon>
        <taxon>Mycobacteriales</taxon>
        <taxon>Mycobacteriaceae</taxon>
        <taxon>Mycolicibacterium</taxon>
    </lineage>
</organism>
<dbReference type="Gene3D" id="1.10.10.60">
    <property type="entry name" value="Homeodomain-like"/>
    <property type="match status" value="1"/>
</dbReference>